<evidence type="ECO:0000256" key="2">
    <source>
        <dbReference type="SAM" id="MobiDB-lite"/>
    </source>
</evidence>
<feature type="compositionally biased region" description="Low complexity" evidence="2">
    <location>
        <begin position="80"/>
        <end position="95"/>
    </location>
</feature>
<dbReference type="InterPro" id="IPR007573">
    <property type="entry name" value="QWRF"/>
</dbReference>
<dbReference type="GO" id="GO:0051225">
    <property type="term" value="P:spindle assembly"/>
    <property type="evidence" value="ECO:0007669"/>
    <property type="project" value="TreeGrafter"/>
</dbReference>
<evidence type="ECO:0000313" key="4">
    <source>
        <dbReference type="Proteomes" id="UP000195402"/>
    </source>
</evidence>
<dbReference type="OMA" id="GHQMKMM"/>
<dbReference type="OrthoDB" id="774923at2759"/>
<proteinExistence type="inferred from homology"/>
<feature type="region of interest" description="Disordered" evidence="2">
    <location>
        <begin position="1"/>
        <end position="100"/>
    </location>
</feature>
<feature type="compositionally biased region" description="Low complexity" evidence="2">
    <location>
        <begin position="132"/>
        <end position="142"/>
    </location>
</feature>
<comment type="similarity">
    <text evidence="1">Belongs to the QWRF family.</text>
</comment>
<feature type="compositionally biased region" description="Polar residues" evidence="2">
    <location>
        <begin position="29"/>
        <end position="58"/>
    </location>
</feature>
<dbReference type="STRING" id="56857.A0A200QTU2"/>
<organism evidence="3 4">
    <name type="scientific">Macleaya cordata</name>
    <name type="common">Five-seeded plume-poppy</name>
    <name type="synonym">Bocconia cordata</name>
    <dbReference type="NCBI Taxonomy" id="56857"/>
    <lineage>
        <taxon>Eukaryota</taxon>
        <taxon>Viridiplantae</taxon>
        <taxon>Streptophyta</taxon>
        <taxon>Embryophyta</taxon>
        <taxon>Tracheophyta</taxon>
        <taxon>Spermatophyta</taxon>
        <taxon>Magnoliopsida</taxon>
        <taxon>Ranunculales</taxon>
        <taxon>Papaveraceae</taxon>
        <taxon>Papaveroideae</taxon>
        <taxon>Macleaya</taxon>
    </lineage>
</organism>
<dbReference type="InParanoid" id="A0A200QTU2"/>
<evidence type="ECO:0008006" key="5">
    <source>
        <dbReference type="Google" id="ProtNLM"/>
    </source>
</evidence>
<sequence length="615" mass="67574">MKNQTDKTVVSEQSPNKPRRSKSREVTSRFLSPTSEPGISSPNQTLSPVRQRKTTGLFTDSARKHRSVDEIGLIKGLWPSSSSSSSSSSTSQSSSKKFDTLADHLGNERLKDLMERKNEEKASNNASHSNQFLSRQRSSSEFSRFEKEKDSSKENHRPIIGGSMRHTGKFRFSGMTVSSSNKSSSSSSNLVPGRFSVDENALNLNRRSSRRNSEFFIDILSSGSESSEILSGSTDFSSPVIGKNNNSSFSSSNLTSNNSFLNSTASSRTPGIEVSSRYLNDQSSRLRRGSSDSHIQTPVTSENSLNSNSLTQKSAIKRANSMTGYGSATSQWALSPGRSLVSSPVSVEIHKGNLIGNFSNLRPPNSPSKSKGVGNFLSLGLDMFKSKKSSSSTLSPLGHGIGENAHQLRLLHNQLIQWRYVNARADAVNVIKMAKGESNLLNAWASLSNLQSSVAQKRIQFEKEKLQLKLNTILHSQVKQLEAWGDMERQHLLAVSMTKDCLHSVVCRVPLIEGAKVDPQLVSIALRHSTDLSASIKTMLLDFSPAAQKTASLLSEVAEVVARERLLLEECFELLGLVSDLEIQERSLKCNIVQLKLQQQNLHKKQQQEGMIASK</sequence>
<feature type="region of interest" description="Disordered" evidence="2">
    <location>
        <begin position="117"/>
        <end position="168"/>
    </location>
</feature>
<feature type="compositionally biased region" description="Polar residues" evidence="2">
    <location>
        <begin position="1"/>
        <end position="16"/>
    </location>
</feature>
<name>A0A200QTU2_MACCD</name>
<comment type="caution">
    <text evidence="3">The sequence shown here is derived from an EMBL/GenBank/DDBJ whole genome shotgun (WGS) entry which is preliminary data.</text>
</comment>
<dbReference type="PANTHER" id="PTHR31807">
    <property type="entry name" value="AUGMIN FAMILY MEMBER"/>
    <property type="match status" value="1"/>
</dbReference>
<dbReference type="Proteomes" id="UP000195402">
    <property type="component" value="Unassembled WGS sequence"/>
</dbReference>
<accession>A0A200QTU2</accession>
<dbReference type="FunCoup" id="A0A200QTU2">
    <property type="interactions" value="247"/>
</dbReference>
<protein>
    <recommendedName>
        <fullName evidence="5">QWRF family</fullName>
    </recommendedName>
</protein>
<dbReference type="GO" id="GO:0008017">
    <property type="term" value="F:microtubule binding"/>
    <property type="evidence" value="ECO:0007669"/>
    <property type="project" value="TreeGrafter"/>
</dbReference>
<feature type="region of interest" description="Disordered" evidence="2">
    <location>
        <begin position="282"/>
        <end position="309"/>
    </location>
</feature>
<keyword evidence="4" id="KW-1185">Reference proteome</keyword>
<feature type="compositionally biased region" description="Polar residues" evidence="2">
    <location>
        <begin position="292"/>
        <end position="302"/>
    </location>
</feature>
<gene>
    <name evidence="3" type="ORF">BVC80_1781g21</name>
</gene>
<evidence type="ECO:0000256" key="1">
    <source>
        <dbReference type="ARBA" id="ARBA00010016"/>
    </source>
</evidence>
<dbReference type="Pfam" id="PF04484">
    <property type="entry name" value="QWRF"/>
    <property type="match status" value="1"/>
</dbReference>
<dbReference type="GO" id="GO:0005880">
    <property type="term" value="C:nuclear microtubule"/>
    <property type="evidence" value="ECO:0007669"/>
    <property type="project" value="TreeGrafter"/>
</dbReference>
<reference evidence="3 4" key="1">
    <citation type="journal article" date="2017" name="Mol. Plant">
        <title>The Genome of Medicinal Plant Macleaya cordata Provides New Insights into Benzylisoquinoline Alkaloids Metabolism.</title>
        <authorList>
            <person name="Liu X."/>
            <person name="Liu Y."/>
            <person name="Huang P."/>
            <person name="Ma Y."/>
            <person name="Qing Z."/>
            <person name="Tang Q."/>
            <person name="Cao H."/>
            <person name="Cheng P."/>
            <person name="Zheng Y."/>
            <person name="Yuan Z."/>
            <person name="Zhou Y."/>
            <person name="Liu J."/>
            <person name="Tang Z."/>
            <person name="Zhuo Y."/>
            <person name="Zhang Y."/>
            <person name="Yu L."/>
            <person name="Huang J."/>
            <person name="Yang P."/>
            <person name="Peng Q."/>
            <person name="Zhang J."/>
            <person name="Jiang W."/>
            <person name="Zhang Z."/>
            <person name="Lin K."/>
            <person name="Ro D.K."/>
            <person name="Chen X."/>
            <person name="Xiong X."/>
            <person name="Shang Y."/>
            <person name="Huang S."/>
            <person name="Zeng J."/>
        </authorList>
    </citation>
    <scope>NUCLEOTIDE SEQUENCE [LARGE SCALE GENOMIC DNA]</scope>
    <source>
        <strain evidence="4">cv. BLH2017</strain>
        <tissue evidence="3">Root</tissue>
    </source>
</reference>
<dbReference type="PANTHER" id="PTHR31807:SF31">
    <property type="entry name" value="QWRF MOTIF PROTEIN (DUF566)-RELATED"/>
    <property type="match status" value="1"/>
</dbReference>
<dbReference type="AlphaFoldDB" id="A0A200QTU2"/>
<dbReference type="EMBL" id="MVGT01001068">
    <property type="protein sequence ID" value="OVA13888.1"/>
    <property type="molecule type" value="Genomic_DNA"/>
</dbReference>
<feature type="compositionally biased region" description="Basic and acidic residues" evidence="2">
    <location>
        <begin position="143"/>
        <end position="157"/>
    </location>
</feature>
<dbReference type="GO" id="GO:0005737">
    <property type="term" value="C:cytoplasm"/>
    <property type="evidence" value="ECO:0007669"/>
    <property type="project" value="TreeGrafter"/>
</dbReference>
<evidence type="ECO:0000313" key="3">
    <source>
        <dbReference type="EMBL" id="OVA13888.1"/>
    </source>
</evidence>